<evidence type="ECO:0000256" key="4">
    <source>
        <dbReference type="SAM" id="MobiDB-lite"/>
    </source>
</evidence>
<evidence type="ECO:0000313" key="8">
    <source>
        <dbReference type="Proteomes" id="UP001172457"/>
    </source>
</evidence>
<dbReference type="AlphaFoldDB" id="A0AA38S5U0"/>
<organism evidence="7 8">
    <name type="scientific">Centaurea solstitialis</name>
    <name type="common">yellow star-thistle</name>
    <dbReference type="NCBI Taxonomy" id="347529"/>
    <lineage>
        <taxon>Eukaryota</taxon>
        <taxon>Viridiplantae</taxon>
        <taxon>Streptophyta</taxon>
        <taxon>Embryophyta</taxon>
        <taxon>Tracheophyta</taxon>
        <taxon>Spermatophyta</taxon>
        <taxon>Magnoliopsida</taxon>
        <taxon>eudicotyledons</taxon>
        <taxon>Gunneridae</taxon>
        <taxon>Pentapetalae</taxon>
        <taxon>asterids</taxon>
        <taxon>campanulids</taxon>
        <taxon>Asterales</taxon>
        <taxon>Asteraceae</taxon>
        <taxon>Carduoideae</taxon>
        <taxon>Cardueae</taxon>
        <taxon>Centaureinae</taxon>
        <taxon>Centaurea</taxon>
    </lineage>
</organism>
<keyword evidence="8" id="KW-1185">Reference proteome</keyword>
<dbReference type="PANTHER" id="PTHR31973">
    <property type="entry name" value="POLYPROTEIN, PUTATIVE-RELATED"/>
    <property type="match status" value="1"/>
</dbReference>
<feature type="compositionally biased region" description="Acidic residues" evidence="4">
    <location>
        <begin position="97"/>
        <end position="113"/>
    </location>
</feature>
<name>A0AA38S5U0_9ASTR</name>
<dbReference type="PROSITE" id="PS01007">
    <property type="entry name" value="TRANSPOSASE_MUTATOR"/>
    <property type="match status" value="1"/>
</dbReference>
<keyword evidence="1" id="KW-0815">Transposition</keyword>
<dbReference type="InterPro" id="IPR018289">
    <property type="entry name" value="MULE_transposase_dom"/>
</dbReference>
<dbReference type="InterPro" id="IPR004332">
    <property type="entry name" value="Transposase_MuDR"/>
</dbReference>
<evidence type="ECO:0008006" key="9">
    <source>
        <dbReference type="Google" id="ProtNLM"/>
    </source>
</evidence>
<dbReference type="Pfam" id="PF10551">
    <property type="entry name" value="MULE"/>
    <property type="match status" value="1"/>
</dbReference>
<protein>
    <recommendedName>
        <fullName evidence="9">Transposase</fullName>
    </recommendedName>
</protein>
<keyword evidence="3" id="KW-0233">DNA recombination</keyword>
<dbReference type="GO" id="GO:0004803">
    <property type="term" value="F:transposase activity"/>
    <property type="evidence" value="ECO:0007669"/>
    <property type="project" value="InterPro"/>
</dbReference>
<evidence type="ECO:0000259" key="6">
    <source>
        <dbReference type="Pfam" id="PF10551"/>
    </source>
</evidence>
<dbReference type="Proteomes" id="UP001172457">
    <property type="component" value="Unassembled WGS sequence"/>
</dbReference>
<dbReference type="InterPro" id="IPR001207">
    <property type="entry name" value="Transposase_mutator"/>
</dbReference>
<evidence type="ECO:0000313" key="7">
    <source>
        <dbReference type="EMBL" id="KAJ9536760.1"/>
    </source>
</evidence>
<dbReference type="GO" id="GO:0006313">
    <property type="term" value="P:DNA transposition"/>
    <property type="evidence" value="ECO:0007669"/>
    <property type="project" value="InterPro"/>
</dbReference>
<dbReference type="PANTHER" id="PTHR31973:SF188">
    <property type="entry name" value="POLYPROTEIN, PUTATIVE-RELATED"/>
    <property type="match status" value="1"/>
</dbReference>
<evidence type="ECO:0000256" key="3">
    <source>
        <dbReference type="ARBA" id="ARBA00023172"/>
    </source>
</evidence>
<evidence type="ECO:0000259" key="5">
    <source>
        <dbReference type="Pfam" id="PF03108"/>
    </source>
</evidence>
<reference evidence="7" key="1">
    <citation type="submission" date="2023-03" db="EMBL/GenBank/DDBJ databases">
        <title>Chromosome-scale reference genome and RAD-based genetic map of yellow starthistle (Centaurea solstitialis) reveal putative structural variation and QTLs associated with invader traits.</title>
        <authorList>
            <person name="Reatini B."/>
            <person name="Cang F.A."/>
            <person name="Jiang Q."/>
            <person name="Mckibben M.T.W."/>
            <person name="Barker M.S."/>
            <person name="Rieseberg L.H."/>
            <person name="Dlugosch K.M."/>
        </authorList>
    </citation>
    <scope>NUCLEOTIDE SEQUENCE</scope>
    <source>
        <strain evidence="7">CAN-66</strain>
        <tissue evidence="7">Leaf</tissue>
    </source>
</reference>
<comment type="caution">
    <text evidence="7">The sequence shown here is derived from an EMBL/GenBank/DDBJ whole genome shotgun (WGS) entry which is preliminary data.</text>
</comment>
<feature type="region of interest" description="Disordered" evidence="4">
    <location>
        <begin position="93"/>
        <end position="122"/>
    </location>
</feature>
<evidence type="ECO:0000256" key="2">
    <source>
        <dbReference type="ARBA" id="ARBA00023125"/>
    </source>
</evidence>
<gene>
    <name evidence="7" type="ORF">OSB04_un000064</name>
</gene>
<accession>A0AA38S5U0</accession>
<keyword evidence="2" id="KW-0238">DNA-binding</keyword>
<proteinExistence type="predicted"/>
<feature type="domain" description="Transposase MuDR plant" evidence="5">
    <location>
        <begin position="145"/>
        <end position="209"/>
    </location>
</feature>
<evidence type="ECO:0000256" key="1">
    <source>
        <dbReference type="ARBA" id="ARBA00022578"/>
    </source>
</evidence>
<feature type="domain" description="MULE transposase" evidence="6">
    <location>
        <begin position="343"/>
        <end position="436"/>
    </location>
</feature>
<dbReference type="GO" id="GO:0003677">
    <property type="term" value="F:DNA binding"/>
    <property type="evidence" value="ECO:0007669"/>
    <property type="project" value="UniProtKB-KW"/>
</dbReference>
<sequence length="574" mass="66035">MDDTIDNNSTVRWEIMDHSPIIDLSDLVEDLKKHYPSKSDPVLSLVFVDKNANVQSFIELVTEYDFMVMLNMYKEEKEVTIYVTTDKLIPQSGQGELIDESDDENDSDSDCPSEESYHSRHSTDDEIEFLNDDCGTYKYSKKSPTMKVNSKYPDVISFRRALNHYAVTNEFEYVTEKSDLTRLTACCEDKKCGWRIHASLTQDGVTFEVKKFMESHSCTRSNKCGNKHATKGWIADVITDKLKSNGDVGCSELRKWLMKTYNVDVPYIRVYKGKELAYADMYGNWEDSFIKIDDFKEELRKRNAGSVVEIDFETKGDKKHFLRIFISLAACFKGFLAGCRPYIGLDACHLKGKFNGVLAAATSIDGNNGMLPVAYAVLESENTNSWTWFLESLKKAIGTPNGLVISSDMQKGLEIAITQVYPDVEHRECMRHLYSNFKKHFRGDFFMLKLWGAANTYSVSKHDRLLGEIESVRGEAITYLNENHKKIWSRSKFGTAVKCDYITNNISETFNSWIGELRYKPVLDLLDGIREKLMERFDKKKRIVNKWKGPLVPSTRKYLKRISKASYNISFEFK</sequence>
<dbReference type="Pfam" id="PF03108">
    <property type="entry name" value="DBD_Tnp_Mut"/>
    <property type="match status" value="1"/>
</dbReference>
<dbReference type="EMBL" id="JARYMX010000010">
    <property type="protein sequence ID" value="KAJ9536760.1"/>
    <property type="molecule type" value="Genomic_DNA"/>
</dbReference>